<comment type="caution">
    <text evidence="1">The sequence shown here is derived from an EMBL/GenBank/DDBJ whole genome shotgun (WGS) entry which is preliminary data.</text>
</comment>
<evidence type="ECO:0008006" key="3">
    <source>
        <dbReference type="Google" id="ProtNLM"/>
    </source>
</evidence>
<sequence length="372" mass="41007">MTARDTLAALLRRGAKINTYKFALIRALNDLALDHPLLPAGDVVVPLRRVAERWLVYYWPFVGQVPILQGTRGLRAGRLTQDLSFRPALSALRAAWEALPGTDDAPAAGALLLADYRVGRRRLLPELQRQTGQVLTLIAQAVKQPVRYAGGAGPHALFSLPGPAGQQGGVTLPGTLPTEAAFTVPAALWQALQEGSLWVEALCLHEWCLFADRLPQDTPVTRGDLFTLLTAPPAGRVPLTWERHQVKLLMLEGRVFQCPWTAQILQPEHFALDHLIPVSAQPINELWNLLPSDPAHNSHVKRQRVPELERLQQARLHLGVTYGHYEAGALLSPVLRRDVQARFGQALVPGRLAHEAASLADRVAQARNLPRY</sequence>
<evidence type="ECO:0000313" key="1">
    <source>
        <dbReference type="EMBL" id="MFB9992671.1"/>
    </source>
</evidence>
<reference evidence="1 2" key="1">
    <citation type="submission" date="2024-09" db="EMBL/GenBank/DDBJ databases">
        <authorList>
            <person name="Sun Q."/>
            <person name="Mori K."/>
        </authorList>
    </citation>
    <scope>NUCLEOTIDE SEQUENCE [LARGE SCALE GENOMIC DNA]</scope>
    <source>
        <strain evidence="1 2">JCM 13503</strain>
    </source>
</reference>
<gene>
    <name evidence="1" type="ORF">ACFFLM_11900</name>
</gene>
<keyword evidence="2" id="KW-1185">Reference proteome</keyword>
<dbReference type="InterPro" id="IPR003615">
    <property type="entry name" value="HNH_nuc"/>
</dbReference>
<organism evidence="1 2">
    <name type="scientific">Deinococcus oregonensis</name>
    <dbReference type="NCBI Taxonomy" id="1805970"/>
    <lineage>
        <taxon>Bacteria</taxon>
        <taxon>Thermotogati</taxon>
        <taxon>Deinococcota</taxon>
        <taxon>Deinococci</taxon>
        <taxon>Deinococcales</taxon>
        <taxon>Deinococcaceae</taxon>
        <taxon>Deinococcus</taxon>
    </lineage>
</organism>
<protein>
    <recommendedName>
        <fullName evidence="3">HNH nuclease domain-containing protein</fullName>
    </recommendedName>
</protein>
<evidence type="ECO:0000313" key="2">
    <source>
        <dbReference type="Proteomes" id="UP001589733"/>
    </source>
</evidence>
<dbReference type="Proteomes" id="UP001589733">
    <property type="component" value="Unassembled WGS sequence"/>
</dbReference>
<name>A0ABV6AYU1_9DEIO</name>
<proteinExistence type="predicted"/>
<dbReference type="EMBL" id="JBHLYR010000034">
    <property type="protein sequence ID" value="MFB9992671.1"/>
    <property type="molecule type" value="Genomic_DNA"/>
</dbReference>
<accession>A0ABV6AYU1</accession>
<dbReference type="CDD" id="cd00085">
    <property type="entry name" value="HNHc"/>
    <property type="match status" value="1"/>
</dbReference>
<dbReference type="RefSeq" id="WP_380010027.1">
    <property type="nucleotide sequence ID" value="NZ_JBHLYR010000034.1"/>
</dbReference>